<proteinExistence type="predicted"/>
<accession>A0AAW0G5S9</accession>
<feature type="region of interest" description="Disordered" evidence="1">
    <location>
        <begin position="240"/>
        <end position="274"/>
    </location>
</feature>
<keyword evidence="3" id="KW-1185">Reference proteome</keyword>
<evidence type="ECO:0000256" key="1">
    <source>
        <dbReference type="SAM" id="MobiDB-lite"/>
    </source>
</evidence>
<organism evidence="2 3">
    <name type="scientific">Cerrena zonata</name>
    <dbReference type="NCBI Taxonomy" id="2478898"/>
    <lineage>
        <taxon>Eukaryota</taxon>
        <taxon>Fungi</taxon>
        <taxon>Dikarya</taxon>
        <taxon>Basidiomycota</taxon>
        <taxon>Agaricomycotina</taxon>
        <taxon>Agaricomycetes</taxon>
        <taxon>Polyporales</taxon>
        <taxon>Cerrenaceae</taxon>
        <taxon>Cerrena</taxon>
    </lineage>
</organism>
<protein>
    <recommendedName>
        <fullName evidence="4">Retrotransposon gag domain-containing protein</fullName>
    </recommendedName>
</protein>
<dbReference type="Proteomes" id="UP001385951">
    <property type="component" value="Unassembled WGS sequence"/>
</dbReference>
<comment type="caution">
    <text evidence="2">The sequence shown here is derived from an EMBL/GenBank/DDBJ whole genome shotgun (WGS) entry which is preliminary data.</text>
</comment>
<name>A0AAW0G5S9_9APHY</name>
<gene>
    <name evidence="2" type="ORF">QCA50_012679</name>
</gene>
<feature type="region of interest" description="Disordered" evidence="1">
    <location>
        <begin position="198"/>
        <end position="227"/>
    </location>
</feature>
<dbReference type="EMBL" id="JASBNA010000026">
    <property type="protein sequence ID" value="KAK7684355.1"/>
    <property type="molecule type" value="Genomic_DNA"/>
</dbReference>
<dbReference type="AlphaFoldDB" id="A0AAW0G5S9"/>
<sequence>MYIDLKFPQSKLTTWDGSDDTMLGYIHEMSCLARMSPSMNRDLGACAYLRLSGRAKQWWTLISVDLQRKLMQSWWHFLEGIKDHFFTPAFRVELQNKYDSQEYRQRGHEHETPYEFVYRRIILHRHVVTSLQDPMEEIEVVMLKAPSSWSMLLHLDDPDITITGFVNDMNQKSKELINLAKLSDSRYSHRDASLVPKVSRRAYSGEGEPSTILSESDRSMMNENPASTLNGNLLVSSAFTASQDRKQPSPRRPPNGPKFPRDDSVVSRNKPSRPCKVCGSPYHYDRDCARWKEWEVKRSVNQIDVSHDIPASDVEEIKYSEAYCVLVLDNVEQASRTYEWAKALQVEAKILRATYIDARQPSCEDAEDAHWSSPLPSLNPEDPVLLRRTNAEGIEIDEAEQSVSPPFEDAINSIY</sequence>
<evidence type="ECO:0008006" key="4">
    <source>
        <dbReference type="Google" id="ProtNLM"/>
    </source>
</evidence>
<evidence type="ECO:0000313" key="2">
    <source>
        <dbReference type="EMBL" id="KAK7684355.1"/>
    </source>
</evidence>
<evidence type="ECO:0000313" key="3">
    <source>
        <dbReference type="Proteomes" id="UP001385951"/>
    </source>
</evidence>
<reference evidence="2 3" key="1">
    <citation type="submission" date="2022-09" db="EMBL/GenBank/DDBJ databases">
        <authorList>
            <person name="Palmer J.M."/>
        </authorList>
    </citation>
    <scope>NUCLEOTIDE SEQUENCE [LARGE SCALE GENOMIC DNA]</scope>
    <source>
        <strain evidence="2 3">DSM 7382</strain>
    </source>
</reference>